<organism evidence="1 2">
    <name type="scientific">Plasmodium brasilianum</name>
    <dbReference type="NCBI Taxonomy" id="5824"/>
    <lineage>
        <taxon>Eukaryota</taxon>
        <taxon>Sar</taxon>
        <taxon>Alveolata</taxon>
        <taxon>Apicomplexa</taxon>
        <taxon>Aconoidasida</taxon>
        <taxon>Haemosporida</taxon>
        <taxon>Plasmodiidae</taxon>
        <taxon>Plasmodium</taxon>
        <taxon>Plasmodium (Plasmodium)</taxon>
    </lineage>
</organism>
<evidence type="ECO:0000313" key="2">
    <source>
        <dbReference type="Proteomes" id="UP001056978"/>
    </source>
</evidence>
<reference evidence="1" key="1">
    <citation type="submission" date="2022-06" db="EMBL/GenBank/DDBJ databases">
        <title>The First Complete Genome of the Simian Malaria Parasite Plasmodium brasilianum.</title>
        <authorList>
            <person name="Bajic M."/>
            <person name="Ravishankar S."/>
        </authorList>
    </citation>
    <scope>NUCLEOTIDE SEQUENCE</scope>
    <source>
        <strain evidence="1">Bolivian I</strain>
    </source>
</reference>
<accession>A0ACB9YC83</accession>
<protein>
    <submittedName>
        <fullName evidence="1">Uncharacterized protein</fullName>
    </submittedName>
</protein>
<name>A0ACB9YC83_PLABR</name>
<dbReference type="EMBL" id="CM043776">
    <property type="protein sequence ID" value="KAI4839087.1"/>
    <property type="molecule type" value="Genomic_DNA"/>
</dbReference>
<evidence type="ECO:0000313" key="1">
    <source>
        <dbReference type="EMBL" id="KAI4839087.1"/>
    </source>
</evidence>
<sequence>MIYFNILLKDASLYNLDEVFIRIIPKEDKTLIRNCVHFNKYYEFHIKHYNKCEGHVNNEFSKELSNIKKVYYEKISDVTECLGRPKISSTKNIYAFASNLTTIVVLLRSLTLLFIYKVNKNYS</sequence>
<proteinExistence type="predicted"/>
<comment type="caution">
    <text evidence="1">The sequence shown here is derived from an EMBL/GenBank/DDBJ whole genome shotgun (WGS) entry which is preliminary data.</text>
</comment>
<keyword evidence="2" id="KW-1185">Reference proteome</keyword>
<gene>
    <name evidence="1" type="ORF">MKS88_002603</name>
</gene>
<dbReference type="Proteomes" id="UP001056978">
    <property type="component" value="Chromosome 8"/>
</dbReference>